<accession>A0AAV7MLW6</accession>
<comment type="caution">
    <text evidence="2">The sequence shown here is derived from an EMBL/GenBank/DDBJ whole genome shotgun (WGS) entry which is preliminary data.</text>
</comment>
<sequence>MVDRLRCWVAPIPKEFSGTRPRCLVVDGGLVQITVGKCSRRRRKSPPPPAERMVVHPDGFLELESSRLEREEARALVESATCAGSLDEVTDRQTGPLRSKMEADQRSVINTDSSE</sequence>
<proteinExistence type="predicted"/>
<keyword evidence="3" id="KW-1185">Reference proteome</keyword>
<evidence type="ECO:0000256" key="1">
    <source>
        <dbReference type="SAM" id="MobiDB-lite"/>
    </source>
</evidence>
<name>A0AAV7MLW6_PLEWA</name>
<dbReference type="Proteomes" id="UP001066276">
    <property type="component" value="Chromosome 9"/>
</dbReference>
<gene>
    <name evidence="2" type="ORF">NDU88_002185</name>
</gene>
<protein>
    <submittedName>
        <fullName evidence="2">Uncharacterized protein</fullName>
    </submittedName>
</protein>
<feature type="region of interest" description="Disordered" evidence="1">
    <location>
        <begin position="84"/>
        <end position="115"/>
    </location>
</feature>
<dbReference type="AlphaFoldDB" id="A0AAV7MLW6"/>
<dbReference type="EMBL" id="JANPWB010000013">
    <property type="protein sequence ID" value="KAJ1104776.1"/>
    <property type="molecule type" value="Genomic_DNA"/>
</dbReference>
<organism evidence="2 3">
    <name type="scientific">Pleurodeles waltl</name>
    <name type="common">Iberian ribbed newt</name>
    <dbReference type="NCBI Taxonomy" id="8319"/>
    <lineage>
        <taxon>Eukaryota</taxon>
        <taxon>Metazoa</taxon>
        <taxon>Chordata</taxon>
        <taxon>Craniata</taxon>
        <taxon>Vertebrata</taxon>
        <taxon>Euteleostomi</taxon>
        <taxon>Amphibia</taxon>
        <taxon>Batrachia</taxon>
        <taxon>Caudata</taxon>
        <taxon>Salamandroidea</taxon>
        <taxon>Salamandridae</taxon>
        <taxon>Pleurodelinae</taxon>
        <taxon>Pleurodeles</taxon>
    </lineage>
</organism>
<reference evidence="2" key="1">
    <citation type="journal article" date="2022" name="bioRxiv">
        <title>Sequencing and chromosome-scale assembly of the giantPleurodeles waltlgenome.</title>
        <authorList>
            <person name="Brown T."/>
            <person name="Elewa A."/>
            <person name="Iarovenko S."/>
            <person name="Subramanian E."/>
            <person name="Araus A.J."/>
            <person name="Petzold A."/>
            <person name="Susuki M."/>
            <person name="Suzuki K.-i.T."/>
            <person name="Hayashi T."/>
            <person name="Toyoda A."/>
            <person name="Oliveira C."/>
            <person name="Osipova E."/>
            <person name="Leigh N.D."/>
            <person name="Simon A."/>
            <person name="Yun M.H."/>
        </authorList>
    </citation>
    <scope>NUCLEOTIDE SEQUENCE</scope>
    <source>
        <strain evidence="2">20211129_DDA</strain>
        <tissue evidence="2">Liver</tissue>
    </source>
</reference>
<evidence type="ECO:0000313" key="3">
    <source>
        <dbReference type="Proteomes" id="UP001066276"/>
    </source>
</evidence>
<evidence type="ECO:0000313" key="2">
    <source>
        <dbReference type="EMBL" id="KAJ1104776.1"/>
    </source>
</evidence>